<organism evidence="3 4">
    <name type="scientific">Vescimonas fastidiosa</name>
    <dbReference type="NCBI Taxonomy" id="2714353"/>
    <lineage>
        <taxon>Bacteria</taxon>
        <taxon>Bacillati</taxon>
        <taxon>Bacillota</taxon>
        <taxon>Clostridia</taxon>
        <taxon>Eubacteriales</taxon>
        <taxon>Oscillospiraceae</taxon>
        <taxon>Vescimonas</taxon>
    </lineage>
</organism>
<protein>
    <submittedName>
        <fullName evidence="3">Uncharacterized protein</fullName>
    </submittedName>
</protein>
<dbReference type="KEGG" id="vfa:MM35RIKEN_04360"/>
<proteinExistence type="predicted"/>
<evidence type="ECO:0000313" key="4">
    <source>
        <dbReference type="Proteomes" id="UP000681343"/>
    </source>
</evidence>
<dbReference type="AlphaFoldDB" id="A0A810PQN1"/>
<accession>A0A810PQN1</accession>
<evidence type="ECO:0000256" key="1">
    <source>
        <dbReference type="SAM" id="MobiDB-lite"/>
    </source>
</evidence>
<name>A0A810PQN1_9FIRM</name>
<dbReference type="EMBL" id="AP023415">
    <property type="protein sequence ID" value="BCK78244.1"/>
    <property type="molecule type" value="Genomic_DNA"/>
</dbReference>
<keyword evidence="2" id="KW-1133">Transmembrane helix</keyword>
<keyword evidence="4" id="KW-1185">Reference proteome</keyword>
<feature type="transmembrane region" description="Helical" evidence="2">
    <location>
        <begin position="56"/>
        <end position="78"/>
    </location>
</feature>
<dbReference type="RefSeq" id="WP_212818879.1">
    <property type="nucleotide sequence ID" value="NZ_AP023415.1"/>
</dbReference>
<evidence type="ECO:0000313" key="3">
    <source>
        <dbReference type="EMBL" id="BCK78244.1"/>
    </source>
</evidence>
<keyword evidence="2" id="KW-0472">Membrane</keyword>
<dbReference type="Proteomes" id="UP000681343">
    <property type="component" value="Chromosome"/>
</dbReference>
<feature type="region of interest" description="Disordered" evidence="1">
    <location>
        <begin position="124"/>
        <end position="150"/>
    </location>
</feature>
<evidence type="ECO:0000256" key="2">
    <source>
        <dbReference type="SAM" id="Phobius"/>
    </source>
</evidence>
<keyword evidence="2" id="KW-0812">Transmembrane</keyword>
<gene>
    <name evidence="3" type="ORF">MM35RIKEN_04360</name>
</gene>
<reference evidence="3" key="1">
    <citation type="submission" date="2020-09" db="EMBL/GenBank/DDBJ databases">
        <title>New species isolated from human feces.</title>
        <authorList>
            <person name="Kitahara M."/>
            <person name="Shigeno Y."/>
            <person name="Shime M."/>
            <person name="Matsumoto Y."/>
            <person name="Nakamura S."/>
            <person name="Motooka D."/>
            <person name="Fukuoka S."/>
            <person name="Nishikawa H."/>
            <person name="Benno Y."/>
        </authorList>
    </citation>
    <scope>NUCLEOTIDE SEQUENCE</scope>
    <source>
        <strain evidence="3">MM35</strain>
    </source>
</reference>
<sequence length="245" mass="27790">MSENNQQYKRLYDQLLSFVQELHSSNKKRIRGGLWCMLVLPVVLLLARRLTDSNRVAFLLIWIFCMFVLAGYLIWIAYIDDSIQKKMREALETEKQFDDLLSLEPPRRLLEAYERLDAKYGSRIERVSPEEPGGPEETAQKPSPLPHVSDDKASVIQAEAPAAPVQAPAKDKPAPAARPAAESSVSLLSQVEDYIPRCGCHSYFALCSYAHTAHPEWMETIRANAQHLDLYIRSFTAAEEKEGEK</sequence>
<feature type="transmembrane region" description="Helical" evidence="2">
    <location>
        <begin position="32"/>
        <end position="50"/>
    </location>
</feature>